<name>A0A194X4E7_MOLSC</name>
<dbReference type="OrthoDB" id="6612291at2759"/>
<keyword evidence="10" id="KW-0762">Sugar transport</keyword>
<dbReference type="GeneID" id="28821771"/>
<keyword evidence="5 8" id="KW-1133">Transmembrane helix</keyword>
<dbReference type="NCBIfam" id="TIGR00879">
    <property type="entry name" value="SP"/>
    <property type="match status" value="1"/>
</dbReference>
<gene>
    <name evidence="10" type="ORF">LY89DRAFT_649148</name>
</gene>
<dbReference type="PANTHER" id="PTHR48022:SF45">
    <property type="entry name" value="MAJOR FACILITATOR SUPERFAMILY (MFS) PROFILE DOMAIN-CONTAINING PROTEIN-RELATED"/>
    <property type="match status" value="1"/>
</dbReference>
<evidence type="ECO:0000256" key="7">
    <source>
        <dbReference type="RuleBase" id="RU003346"/>
    </source>
</evidence>
<proteinExistence type="inferred from homology"/>
<feature type="transmembrane region" description="Helical" evidence="8">
    <location>
        <begin position="373"/>
        <end position="396"/>
    </location>
</feature>
<dbReference type="InParanoid" id="A0A194X4E7"/>
<dbReference type="SUPFAM" id="SSF103473">
    <property type="entry name" value="MFS general substrate transporter"/>
    <property type="match status" value="1"/>
</dbReference>
<comment type="similarity">
    <text evidence="2 7">Belongs to the major facilitator superfamily. Sugar transporter (TC 2.A.1.1) family.</text>
</comment>
<evidence type="ECO:0000256" key="8">
    <source>
        <dbReference type="SAM" id="Phobius"/>
    </source>
</evidence>
<dbReference type="PROSITE" id="PS50850">
    <property type="entry name" value="MFS"/>
    <property type="match status" value="1"/>
</dbReference>
<comment type="subcellular location">
    <subcellularLocation>
        <location evidence="1">Membrane</location>
        <topology evidence="1">Multi-pass membrane protein</topology>
    </subcellularLocation>
</comment>
<dbReference type="PANTHER" id="PTHR48022">
    <property type="entry name" value="PLASTIDIC GLUCOSE TRANSPORTER 4"/>
    <property type="match status" value="1"/>
</dbReference>
<feature type="transmembrane region" description="Helical" evidence="8">
    <location>
        <begin position="100"/>
        <end position="119"/>
    </location>
</feature>
<feature type="transmembrane region" description="Helical" evidence="8">
    <location>
        <begin position="12"/>
        <end position="31"/>
    </location>
</feature>
<feature type="transmembrane region" description="Helical" evidence="8">
    <location>
        <begin position="438"/>
        <end position="460"/>
    </location>
</feature>
<dbReference type="KEGG" id="psco:LY89DRAFT_649148"/>
<reference evidence="10 11" key="1">
    <citation type="submission" date="2015-10" db="EMBL/GenBank/DDBJ databases">
        <title>Full genome of DAOMC 229536 Phialocephala scopiformis, a fungal endophyte of spruce producing the potent anti-insectan compound rugulosin.</title>
        <authorList>
            <consortium name="DOE Joint Genome Institute"/>
            <person name="Walker A.K."/>
            <person name="Frasz S.L."/>
            <person name="Seifert K.A."/>
            <person name="Miller J.D."/>
            <person name="Mondo S.J."/>
            <person name="Labutti K."/>
            <person name="Lipzen A."/>
            <person name="Dockter R."/>
            <person name="Kennedy M."/>
            <person name="Grigoriev I.V."/>
            <person name="Spatafora J.W."/>
        </authorList>
    </citation>
    <scope>NUCLEOTIDE SEQUENCE [LARGE SCALE GENOMIC DNA]</scope>
    <source>
        <strain evidence="10 11">CBS 120377</strain>
    </source>
</reference>
<dbReference type="RefSeq" id="XP_018069057.1">
    <property type="nucleotide sequence ID" value="XM_018212045.1"/>
</dbReference>
<evidence type="ECO:0000313" key="11">
    <source>
        <dbReference type="Proteomes" id="UP000070700"/>
    </source>
</evidence>
<dbReference type="EMBL" id="KQ947419">
    <property type="protein sequence ID" value="KUJ14702.1"/>
    <property type="molecule type" value="Genomic_DNA"/>
</dbReference>
<organism evidence="10 11">
    <name type="scientific">Mollisia scopiformis</name>
    <name type="common">Conifer needle endophyte fungus</name>
    <name type="synonym">Phialocephala scopiformis</name>
    <dbReference type="NCBI Taxonomy" id="149040"/>
    <lineage>
        <taxon>Eukaryota</taxon>
        <taxon>Fungi</taxon>
        <taxon>Dikarya</taxon>
        <taxon>Ascomycota</taxon>
        <taxon>Pezizomycotina</taxon>
        <taxon>Leotiomycetes</taxon>
        <taxon>Helotiales</taxon>
        <taxon>Mollisiaceae</taxon>
        <taxon>Mollisia</taxon>
    </lineage>
</organism>
<dbReference type="PRINTS" id="PR00171">
    <property type="entry name" value="SUGRTRNSPORT"/>
</dbReference>
<protein>
    <submittedName>
        <fullName evidence="10">Putative MFS sugar transporter</fullName>
    </submittedName>
</protein>
<keyword evidence="3 7" id="KW-0813">Transport</keyword>
<dbReference type="Gene3D" id="1.20.1250.20">
    <property type="entry name" value="MFS general substrate transporter like domains"/>
    <property type="match status" value="1"/>
</dbReference>
<feature type="transmembrane region" description="Helical" evidence="8">
    <location>
        <begin position="408"/>
        <end position="426"/>
    </location>
</feature>
<evidence type="ECO:0000259" key="9">
    <source>
        <dbReference type="PROSITE" id="PS50850"/>
    </source>
</evidence>
<feature type="transmembrane region" description="Helical" evidence="8">
    <location>
        <begin position="187"/>
        <end position="209"/>
    </location>
</feature>
<keyword evidence="6 8" id="KW-0472">Membrane</keyword>
<evidence type="ECO:0000313" key="10">
    <source>
        <dbReference type="EMBL" id="KUJ14702.1"/>
    </source>
</evidence>
<dbReference type="InterPro" id="IPR020846">
    <property type="entry name" value="MFS_dom"/>
</dbReference>
<dbReference type="PROSITE" id="PS00216">
    <property type="entry name" value="SUGAR_TRANSPORT_1"/>
    <property type="match status" value="1"/>
</dbReference>
<accession>A0A194X4E7</accession>
<dbReference type="InterPro" id="IPR003663">
    <property type="entry name" value="Sugar/inositol_transpt"/>
</dbReference>
<feature type="domain" description="Major facilitator superfamily (MFS) profile" evidence="9">
    <location>
        <begin position="18"/>
        <end position="464"/>
    </location>
</feature>
<dbReference type="Proteomes" id="UP000070700">
    <property type="component" value="Unassembled WGS sequence"/>
</dbReference>
<dbReference type="AlphaFoldDB" id="A0A194X4E7"/>
<dbReference type="InterPro" id="IPR005828">
    <property type="entry name" value="MFS_sugar_transport-like"/>
</dbReference>
<dbReference type="Pfam" id="PF00083">
    <property type="entry name" value="Sugar_tr"/>
    <property type="match status" value="1"/>
</dbReference>
<feature type="transmembrane region" description="Helical" evidence="8">
    <location>
        <begin position="311"/>
        <end position="331"/>
    </location>
</feature>
<evidence type="ECO:0000256" key="1">
    <source>
        <dbReference type="ARBA" id="ARBA00004141"/>
    </source>
</evidence>
<dbReference type="GO" id="GO:0016020">
    <property type="term" value="C:membrane"/>
    <property type="evidence" value="ECO:0007669"/>
    <property type="project" value="UniProtKB-SubCell"/>
</dbReference>
<evidence type="ECO:0000256" key="6">
    <source>
        <dbReference type="ARBA" id="ARBA00023136"/>
    </source>
</evidence>
<evidence type="ECO:0000256" key="2">
    <source>
        <dbReference type="ARBA" id="ARBA00010992"/>
    </source>
</evidence>
<evidence type="ECO:0000256" key="4">
    <source>
        <dbReference type="ARBA" id="ARBA00022692"/>
    </source>
</evidence>
<keyword evidence="4 8" id="KW-0812">Transmembrane</keyword>
<evidence type="ECO:0000256" key="5">
    <source>
        <dbReference type="ARBA" id="ARBA00022989"/>
    </source>
</evidence>
<feature type="transmembrane region" description="Helical" evidence="8">
    <location>
        <begin position="68"/>
        <end position="88"/>
    </location>
</feature>
<keyword evidence="11" id="KW-1185">Reference proteome</keyword>
<feature type="transmembrane region" description="Helical" evidence="8">
    <location>
        <begin position="277"/>
        <end position="299"/>
    </location>
</feature>
<dbReference type="InterPro" id="IPR036259">
    <property type="entry name" value="MFS_trans_sf"/>
</dbReference>
<dbReference type="GO" id="GO:0005351">
    <property type="term" value="F:carbohydrate:proton symporter activity"/>
    <property type="evidence" value="ECO:0007669"/>
    <property type="project" value="TreeGrafter"/>
</dbReference>
<dbReference type="InterPro" id="IPR005829">
    <property type="entry name" value="Sugar_transporter_CS"/>
</dbReference>
<dbReference type="InterPro" id="IPR050360">
    <property type="entry name" value="MFS_Sugar_Transporters"/>
</dbReference>
<sequence length="526" mass="57300">MARPYFGLRGHSLIRFMIITVVLPAYCLLGYNNAVFGGLLSLESFVEQFPYIDTVHTTGSVESENARVQGTVVALYTVGCMFGALSCFSLGDKLGRLRTIALGCILEIIGSILLCSSFSLAQVIVGRLVLGLGFGAITATVPVWQSESSPAEHRGALVVLEGVFASAGLASSQWIDLGLFFAKSSVSWRFPLAFPIVFASVILAFLPFLPDSPRWLVKHGRIQEARTVMAILEDTSEDSPVVENDIAKMKHSLEEMGKGSFRGLLSNKEDRLLNRTLVAMFSTFSQQINGIGVIGFYTATIFEEFVGVSQIVARVLSGSIYIFQLLCCFVAFGTIECIGRRKLMMFGVTGMGICSAIVAGTVSRADTNKACSIVAAICVFLFALFFGIGALGINYLYGTEVAPLAYRVPIYALTTTTLWSFNFLVVEVTPVAFSNIGYKYFIVFACTNLCLLLPIIYFFLPETQRHSLEDMDTIFRTSKNPFDVVKVSRAIAEGRLRADAVHAATTAHGVRGSDDEKVQVQSLENV</sequence>
<evidence type="ECO:0000256" key="3">
    <source>
        <dbReference type="ARBA" id="ARBA00022448"/>
    </source>
</evidence>
<feature type="transmembrane region" description="Helical" evidence="8">
    <location>
        <begin position="343"/>
        <end position="361"/>
    </location>
</feature>